<dbReference type="Proteomes" id="UP000702209">
    <property type="component" value="Unassembled WGS sequence"/>
</dbReference>
<name>A0ABS0CY84_9NOCA</name>
<organism evidence="1 2">
    <name type="scientific">Nocardia amamiensis</name>
    <dbReference type="NCBI Taxonomy" id="404578"/>
    <lineage>
        <taxon>Bacteria</taxon>
        <taxon>Bacillati</taxon>
        <taxon>Actinomycetota</taxon>
        <taxon>Actinomycetes</taxon>
        <taxon>Mycobacteriales</taxon>
        <taxon>Nocardiaceae</taxon>
        <taxon>Nocardia</taxon>
    </lineage>
</organism>
<gene>
    <name evidence="1" type="ORF">IU459_29105</name>
</gene>
<dbReference type="EMBL" id="JADLQX010000029">
    <property type="protein sequence ID" value="MBF6301567.1"/>
    <property type="molecule type" value="Genomic_DNA"/>
</dbReference>
<evidence type="ECO:0000313" key="1">
    <source>
        <dbReference type="EMBL" id="MBF6301567.1"/>
    </source>
</evidence>
<dbReference type="InterPro" id="IPR036390">
    <property type="entry name" value="WH_DNA-bd_sf"/>
</dbReference>
<sequence length="97" mass="10922">MEPWPPSIWFAWRCCARKRCATSSDGLRDLGLIVGLRDPIDGRRVNLMLTDEGRAWVRGQQAQLNNALAQILSESLSSSELHKVDDALDLLERIVYG</sequence>
<protein>
    <submittedName>
        <fullName evidence="1">Winged helix-turn-helix transcriptional regulator</fullName>
    </submittedName>
</protein>
<comment type="caution">
    <text evidence="1">The sequence shown here is derived from an EMBL/GenBank/DDBJ whole genome shotgun (WGS) entry which is preliminary data.</text>
</comment>
<accession>A0ABS0CY84</accession>
<dbReference type="SUPFAM" id="SSF46785">
    <property type="entry name" value="Winged helix' DNA-binding domain"/>
    <property type="match status" value="1"/>
</dbReference>
<evidence type="ECO:0000313" key="2">
    <source>
        <dbReference type="Proteomes" id="UP000702209"/>
    </source>
</evidence>
<reference evidence="1 2" key="1">
    <citation type="submission" date="2020-10" db="EMBL/GenBank/DDBJ databases">
        <title>Identification of Nocardia species via Next-generation sequencing and recognition of intraspecies genetic diversity.</title>
        <authorList>
            <person name="Li P."/>
            <person name="Li P."/>
            <person name="Lu B."/>
        </authorList>
    </citation>
    <scope>NUCLEOTIDE SEQUENCE [LARGE SCALE GENOMIC DNA]</scope>
    <source>
        <strain evidence="1 2">BJ06-0157</strain>
    </source>
</reference>
<dbReference type="Gene3D" id="1.10.10.10">
    <property type="entry name" value="Winged helix-like DNA-binding domain superfamily/Winged helix DNA-binding domain"/>
    <property type="match status" value="1"/>
</dbReference>
<proteinExistence type="predicted"/>
<dbReference type="InterPro" id="IPR036388">
    <property type="entry name" value="WH-like_DNA-bd_sf"/>
</dbReference>
<keyword evidence="2" id="KW-1185">Reference proteome</keyword>